<protein>
    <recommendedName>
        <fullName evidence="6">TLC domain-containing protein</fullName>
    </recommendedName>
</protein>
<comment type="subcellular location">
    <subcellularLocation>
        <location evidence="1">Membrane</location>
        <topology evidence="1">Multi-pass membrane protein</topology>
    </subcellularLocation>
</comment>
<sequence>MNIYLLSGIFLFTIYNNILRKIFNTLEFFTSETLTEKLLDNVFVSGTHCYLCVYNLGHFLLFDDINYYENAVTISTAYYIYDLIRIFNNYNYTLYDNTYIIHHIVSFGVIQYNVAHYSYAFFILGEISNIFYYPVYYSKKIDIGDNIKKTLHILQFVSYVICRVGLISYYYFISLSVENISTIIFGTPIVLMGWIWSYQLFLKIQYLK</sequence>
<evidence type="ECO:0000259" key="6">
    <source>
        <dbReference type="PROSITE" id="PS50922"/>
    </source>
</evidence>
<reference evidence="7" key="1">
    <citation type="journal article" date="2020" name="Nature">
        <title>Giant virus diversity and host interactions through global metagenomics.</title>
        <authorList>
            <person name="Schulz F."/>
            <person name="Roux S."/>
            <person name="Paez-Espino D."/>
            <person name="Jungbluth S."/>
            <person name="Walsh D.A."/>
            <person name="Denef V.J."/>
            <person name="McMahon K.D."/>
            <person name="Konstantinidis K.T."/>
            <person name="Eloe-Fadrosh E.A."/>
            <person name="Kyrpides N.C."/>
            <person name="Woyke T."/>
        </authorList>
    </citation>
    <scope>NUCLEOTIDE SEQUENCE</scope>
    <source>
        <strain evidence="7">GVMAG-M-3300021425-14</strain>
    </source>
</reference>
<dbReference type="AlphaFoldDB" id="A0A6C0CPW5"/>
<feature type="transmembrane region" description="Helical" evidence="5">
    <location>
        <begin position="156"/>
        <end position="173"/>
    </location>
</feature>
<proteinExistence type="predicted"/>
<dbReference type="PROSITE" id="PS50922">
    <property type="entry name" value="TLC"/>
    <property type="match status" value="1"/>
</dbReference>
<feature type="transmembrane region" description="Helical" evidence="5">
    <location>
        <begin position="179"/>
        <end position="202"/>
    </location>
</feature>
<keyword evidence="3 5" id="KW-1133">Transmembrane helix</keyword>
<dbReference type="PANTHER" id="PTHR13439:SF0">
    <property type="entry name" value="TOPOISOMERASE I DAMAGE AFFECTED PROTEIN 4"/>
    <property type="match status" value="1"/>
</dbReference>
<evidence type="ECO:0000313" key="7">
    <source>
        <dbReference type="EMBL" id="QHT05900.1"/>
    </source>
</evidence>
<evidence type="ECO:0000256" key="2">
    <source>
        <dbReference type="ARBA" id="ARBA00022692"/>
    </source>
</evidence>
<keyword evidence="4 5" id="KW-0472">Membrane</keyword>
<keyword evidence="2 5" id="KW-0812">Transmembrane</keyword>
<dbReference type="Pfam" id="PF03798">
    <property type="entry name" value="TRAM_LAG1_CLN8"/>
    <property type="match status" value="1"/>
</dbReference>
<evidence type="ECO:0000256" key="1">
    <source>
        <dbReference type="ARBA" id="ARBA00004141"/>
    </source>
</evidence>
<accession>A0A6C0CPW5</accession>
<dbReference type="PANTHER" id="PTHR13439">
    <property type="entry name" value="CT120 PROTEIN"/>
    <property type="match status" value="1"/>
</dbReference>
<dbReference type="InterPro" id="IPR006634">
    <property type="entry name" value="TLC-dom"/>
</dbReference>
<evidence type="ECO:0000256" key="5">
    <source>
        <dbReference type="SAM" id="Phobius"/>
    </source>
</evidence>
<evidence type="ECO:0000256" key="3">
    <source>
        <dbReference type="ARBA" id="ARBA00022989"/>
    </source>
</evidence>
<dbReference type="InterPro" id="IPR050846">
    <property type="entry name" value="TLCD"/>
</dbReference>
<feature type="domain" description="TLC" evidence="6">
    <location>
        <begin position="18"/>
        <end position="208"/>
    </location>
</feature>
<name>A0A6C0CPW5_9ZZZZ</name>
<dbReference type="GO" id="GO:0055088">
    <property type="term" value="P:lipid homeostasis"/>
    <property type="evidence" value="ECO:0007669"/>
    <property type="project" value="TreeGrafter"/>
</dbReference>
<feature type="transmembrane region" description="Helical" evidence="5">
    <location>
        <begin position="117"/>
        <end position="135"/>
    </location>
</feature>
<evidence type="ECO:0000256" key="4">
    <source>
        <dbReference type="ARBA" id="ARBA00023136"/>
    </source>
</evidence>
<dbReference type="GO" id="GO:0016020">
    <property type="term" value="C:membrane"/>
    <property type="evidence" value="ECO:0007669"/>
    <property type="project" value="UniProtKB-SubCell"/>
</dbReference>
<organism evidence="7">
    <name type="scientific">viral metagenome</name>
    <dbReference type="NCBI Taxonomy" id="1070528"/>
    <lineage>
        <taxon>unclassified sequences</taxon>
        <taxon>metagenomes</taxon>
        <taxon>organismal metagenomes</taxon>
    </lineage>
</organism>
<dbReference type="EMBL" id="MN739460">
    <property type="protein sequence ID" value="QHT05900.1"/>
    <property type="molecule type" value="Genomic_DNA"/>
</dbReference>
<dbReference type="GO" id="GO:0005783">
    <property type="term" value="C:endoplasmic reticulum"/>
    <property type="evidence" value="ECO:0007669"/>
    <property type="project" value="TreeGrafter"/>
</dbReference>